<dbReference type="Proteomes" id="UP000284403">
    <property type="component" value="Unassembled WGS sequence"/>
</dbReference>
<dbReference type="OrthoDB" id="241499at2759"/>
<gene>
    <name evidence="2" type="ORF">Tco025E_03894</name>
</gene>
<reference evidence="2 3" key="1">
    <citation type="journal article" date="2018" name="BMC Genomics">
        <title>Genomic comparison of Trypanosoma conorhini and Trypanosoma rangeli to Trypanosoma cruzi strains of high and low virulence.</title>
        <authorList>
            <person name="Bradwell K.R."/>
            <person name="Koparde V.N."/>
            <person name="Matveyev A.V."/>
            <person name="Serrano M.G."/>
            <person name="Alves J.M."/>
            <person name="Parikh H."/>
            <person name="Huang B."/>
            <person name="Lee V."/>
            <person name="Espinosa-Alvarez O."/>
            <person name="Ortiz P.A."/>
            <person name="Costa-Martins A.G."/>
            <person name="Teixeira M.M."/>
            <person name="Buck G.A."/>
        </authorList>
    </citation>
    <scope>NUCLEOTIDE SEQUENCE [LARGE SCALE GENOMIC DNA]</scope>
    <source>
        <strain evidence="2 3">025E</strain>
    </source>
</reference>
<evidence type="ECO:0000313" key="3">
    <source>
        <dbReference type="Proteomes" id="UP000284403"/>
    </source>
</evidence>
<proteinExistence type="predicted"/>
<dbReference type="RefSeq" id="XP_029229112.1">
    <property type="nucleotide sequence ID" value="XM_029370811.1"/>
</dbReference>
<organism evidence="2 3">
    <name type="scientific">Trypanosoma conorhini</name>
    <dbReference type="NCBI Taxonomy" id="83891"/>
    <lineage>
        <taxon>Eukaryota</taxon>
        <taxon>Discoba</taxon>
        <taxon>Euglenozoa</taxon>
        <taxon>Kinetoplastea</taxon>
        <taxon>Metakinetoplastina</taxon>
        <taxon>Trypanosomatida</taxon>
        <taxon>Trypanosomatidae</taxon>
        <taxon>Trypanosoma</taxon>
    </lineage>
</organism>
<sequence>MRCEWCNGEDCACRLCTVCGVGAGQGDARLLRCATCRSLTHATCAPSEEAAAAPQTFYCSVPCRLGVTVGRNPAFNAALSARLELKCDRLWQATAAADVAAYCRLRHRMWAEYFEREKQQLPMFPRCCAAAEDVRLPLLELLSPEGQAGLLCTLHPLDHPLGSAVALPAQRVWRVPRVQPGSSSDYVAEAAEVLCAARRGATTPRRHTDLPGTGRRRGAG</sequence>
<feature type="region of interest" description="Disordered" evidence="1">
    <location>
        <begin position="201"/>
        <end position="220"/>
    </location>
</feature>
<keyword evidence="3" id="KW-1185">Reference proteome</keyword>
<protein>
    <submittedName>
        <fullName evidence="2">Uncharacterized protein</fullName>
    </submittedName>
</protein>
<evidence type="ECO:0000313" key="2">
    <source>
        <dbReference type="EMBL" id="RNF20193.1"/>
    </source>
</evidence>
<accession>A0A3R7MT11</accession>
<dbReference type="AlphaFoldDB" id="A0A3R7MT11"/>
<comment type="caution">
    <text evidence="2">The sequence shown here is derived from an EMBL/GenBank/DDBJ whole genome shotgun (WGS) entry which is preliminary data.</text>
</comment>
<dbReference type="GeneID" id="40317505"/>
<evidence type="ECO:0000256" key="1">
    <source>
        <dbReference type="SAM" id="MobiDB-lite"/>
    </source>
</evidence>
<dbReference type="EMBL" id="MKKU01000185">
    <property type="protein sequence ID" value="RNF20193.1"/>
    <property type="molecule type" value="Genomic_DNA"/>
</dbReference>
<name>A0A3R7MT11_9TRYP</name>